<keyword evidence="3" id="KW-1185">Reference proteome</keyword>
<evidence type="ECO:0000313" key="3">
    <source>
        <dbReference type="Proteomes" id="UP001152321"/>
    </source>
</evidence>
<feature type="signal peptide" evidence="1">
    <location>
        <begin position="1"/>
        <end position="22"/>
    </location>
</feature>
<evidence type="ECO:0008006" key="4">
    <source>
        <dbReference type="Google" id="ProtNLM"/>
    </source>
</evidence>
<dbReference type="RefSeq" id="WP_277578447.1">
    <property type="nucleotide sequence ID" value="NZ_JANRMI010000003.1"/>
</dbReference>
<feature type="chain" id="PRO_5045958263" description="Lipoprotein" evidence="1">
    <location>
        <begin position="23"/>
        <end position="313"/>
    </location>
</feature>
<evidence type="ECO:0000313" key="2">
    <source>
        <dbReference type="EMBL" id="MDG0816970.1"/>
    </source>
</evidence>
<keyword evidence="1" id="KW-0732">Signal</keyword>
<organism evidence="2 3">
    <name type="scientific">Bdellovibrio svalbardensis</name>
    <dbReference type="NCBI Taxonomy" id="2972972"/>
    <lineage>
        <taxon>Bacteria</taxon>
        <taxon>Pseudomonadati</taxon>
        <taxon>Bdellovibrionota</taxon>
        <taxon>Bdellovibrionia</taxon>
        <taxon>Bdellovibrionales</taxon>
        <taxon>Pseudobdellovibrionaceae</taxon>
        <taxon>Bdellovibrio</taxon>
    </lineage>
</organism>
<dbReference type="Proteomes" id="UP001152321">
    <property type="component" value="Unassembled WGS sequence"/>
</dbReference>
<dbReference type="EMBL" id="JANRMI010000003">
    <property type="protein sequence ID" value="MDG0816970.1"/>
    <property type="molecule type" value="Genomic_DNA"/>
</dbReference>
<reference evidence="2" key="1">
    <citation type="submission" date="2022-08" db="EMBL/GenBank/DDBJ databases">
        <title>Novel Bdellovibrio Species Isolated from Svalbard: Designation Bdellovibrio svalbardensis.</title>
        <authorList>
            <person name="Mitchell R.J."/>
            <person name="Choi S.Y."/>
        </authorList>
    </citation>
    <scope>NUCLEOTIDE SEQUENCE</scope>
    <source>
        <strain evidence="2">PAP01</strain>
    </source>
</reference>
<comment type="caution">
    <text evidence="2">The sequence shown here is derived from an EMBL/GenBank/DDBJ whole genome shotgun (WGS) entry which is preliminary data.</text>
</comment>
<evidence type="ECO:0000256" key="1">
    <source>
        <dbReference type="SAM" id="SignalP"/>
    </source>
</evidence>
<sequence length="313" mass="34370">MRSLFPRLLILALAAGSLSCMKQPEMDEKSTPASLAEVQNAMVDGWGQTSPLTMKVNDFVYTETDQRLEQQDAKLVLQEGITVSKKEETAKDVNYTYLYQVAVVTGDQAQQSTREDHRCVAKTDDGCPETAAAPPTPDAAVPAALKNLVNLQEKAKVQAAGGVIKPFAEDYQMSLGFEKFLSLAYACQKTTAVDTYCKQQMKVDSCDIKCTNLKSVTELIDAPAGIKQQPNCGGFKDCKINLKRVSFDWSFVTKTGTETHTQKINYSIALSPDMPFLARMMEYCSRGLLDIGTTGNKVLVTVCNRTKNYKAAP</sequence>
<accession>A0ABT6DJC7</accession>
<proteinExistence type="predicted"/>
<gene>
    <name evidence="2" type="ORF">NWE73_11380</name>
</gene>
<name>A0ABT6DJC7_9BACT</name>
<protein>
    <recommendedName>
        <fullName evidence="4">Lipoprotein</fullName>
    </recommendedName>
</protein>
<dbReference type="PROSITE" id="PS51257">
    <property type="entry name" value="PROKAR_LIPOPROTEIN"/>
    <property type="match status" value="1"/>
</dbReference>